<accession>A0AA37V3Q8</accession>
<evidence type="ECO:0000313" key="2">
    <source>
        <dbReference type="Proteomes" id="UP001161325"/>
    </source>
</evidence>
<dbReference type="AlphaFoldDB" id="A0AA37V3Q8"/>
<sequence length="199" mass="21499">MPHTSHTLDLSAAVADAVARYEAQADVVALHTRLAELADGADADALIAAAAPYAQIPEVAGPLYERVVQQRPHDARALVVLANAYWLHGRGPDVVGELATRAIAADPTNRGAWHLWALAESDPRQRTARWHQVTKRFPQDFLAKALLADNAASLAGAEHDDEALVLAIATYEELLANTDVPEQRGALENALKTLRGWKL</sequence>
<keyword evidence="2" id="KW-1185">Reference proteome</keyword>
<gene>
    <name evidence="1" type="ORF">rosag_35550</name>
</gene>
<proteinExistence type="predicted"/>
<organism evidence="1 2">
    <name type="scientific">Roseisolibacter agri</name>
    <dbReference type="NCBI Taxonomy" id="2014610"/>
    <lineage>
        <taxon>Bacteria</taxon>
        <taxon>Pseudomonadati</taxon>
        <taxon>Gemmatimonadota</taxon>
        <taxon>Gemmatimonadia</taxon>
        <taxon>Gemmatimonadales</taxon>
        <taxon>Gemmatimonadaceae</taxon>
        <taxon>Roseisolibacter</taxon>
    </lineage>
</organism>
<dbReference type="SUPFAM" id="SSF48452">
    <property type="entry name" value="TPR-like"/>
    <property type="match status" value="1"/>
</dbReference>
<dbReference type="RefSeq" id="WP_284351488.1">
    <property type="nucleotide sequence ID" value="NZ_BRXS01000005.1"/>
</dbReference>
<dbReference type="Gene3D" id="1.25.40.10">
    <property type="entry name" value="Tetratricopeptide repeat domain"/>
    <property type="match status" value="1"/>
</dbReference>
<dbReference type="EMBL" id="BRXS01000005">
    <property type="protein sequence ID" value="GLC27042.1"/>
    <property type="molecule type" value="Genomic_DNA"/>
</dbReference>
<name>A0AA37V3Q8_9BACT</name>
<dbReference type="Proteomes" id="UP001161325">
    <property type="component" value="Unassembled WGS sequence"/>
</dbReference>
<comment type="caution">
    <text evidence="1">The sequence shown here is derived from an EMBL/GenBank/DDBJ whole genome shotgun (WGS) entry which is preliminary data.</text>
</comment>
<protein>
    <recommendedName>
        <fullName evidence="3">Tetratricopeptide repeat protein</fullName>
    </recommendedName>
</protein>
<dbReference type="InterPro" id="IPR011990">
    <property type="entry name" value="TPR-like_helical_dom_sf"/>
</dbReference>
<reference evidence="1" key="1">
    <citation type="submission" date="2022-08" db="EMBL/GenBank/DDBJ databases">
        <title>Draft genome sequencing of Roseisolibacter agri AW1220.</title>
        <authorList>
            <person name="Tobiishi Y."/>
            <person name="Tonouchi A."/>
        </authorList>
    </citation>
    <scope>NUCLEOTIDE SEQUENCE</scope>
    <source>
        <strain evidence="1">AW1220</strain>
    </source>
</reference>
<evidence type="ECO:0000313" key="1">
    <source>
        <dbReference type="EMBL" id="GLC27042.1"/>
    </source>
</evidence>
<evidence type="ECO:0008006" key="3">
    <source>
        <dbReference type="Google" id="ProtNLM"/>
    </source>
</evidence>